<gene>
    <name evidence="1" type="ORF">CR513_56768</name>
</gene>
<dbReference type="PANTHER" id="PTHR37610:SF92">
    <property type="entry name" value="RETROTRANSPOSON COPIA-LIKE N-TERMINAL DOMAIN-CONTAINING PROTEIN"/>
    <property type="match status" value="1"/>
</dbReference>
<keyword evidence="2" id="KW-1185">Reference proteome</keyword>
<organism evidence="1 2">
    <name type="scientific">Mucuna pruriens</name>
    <name type="common">Velvet bean</name>
    <name type="synonym">Dolichos pruriens</name>
    <dbReference type="NCBI Taxonomy" id="157652"/>
    <lineage>
        <taxon>Eukaryota</taxon>
        <taxon>Viridiplantae</taxon>
        <taxon>Streptophyta</taxon>
        <taxon>Embryophyta</taxon>
        <taxon>Tracheophyta</taxon>
        <taxon>Spermatophyta</taxon>
        <taxon>Magnoliopsida</taxon>
        <taxon>eudicotyledons</taxon>
        <taxon>Gunneridae</taxon>
        <taxon>Pentapetalae</taxon>
        <taxon>rosids</taxon>
        <taxon>fabids</taxon>
        <taxon>Fabales</taxon>
        <taxon>Fabaceae</taxon>
        <taxon>Papilionoideae</taxon>
        <taxon>50 kb inversion clade</taxon>
        <taxon>NPAAA clade</taxon>
        <taxon>indigoferoid/millettioid clade</taxon>
        <taxon>Phaseoleae</taxon>
        <taxon>Mucuna</taxon>
    </lineage>
</organism>
<dbReference type="Proteomes" id="UP000257109">
    <property type="component" value="Unassembled WGS sequence"/>
</dbReference>
<evidence type="ECO:0000313" key="2">
    <source>
        <dbReference type="Proteomes" id="UP000257109"/>
    </source>
</evidence>
<evidence type="ECO:0000313" key="1">
    <source>
        <dbReference type="EMBL" id="RDX64657.1"/>
    </source>
</evidence>
<feature type="non-terminal residue" evidence="1">
    <location>
        <position position="1"/>
    </location>
</feature>
<dbReference type="OrthoDB" id="1750575at2759"/>
<dbReference type="PANTHER" id="PTHR37610">
    <property type="entry name" value="CCHC-TYPE DOMAIN-CONTAINING PROTEIN"/>
    <property type="match status" value="1"/>
</dbReference>
<reference evidence="1" key="1">
    <citation type="submission" date="2018-05" db="EMBL/GenBank/DDBJ databases">
        <title>Draft genome of Mucuna pruriens seed.</title>
        <authorList>
            <person name="Nnadi N.E."/>
            <person name="Vos R."/>
            <person name="Hasami M.H."/>
            <person name="Devisetty U.K."/>
            <person name="Aguiy J.C."/>
        </authorList>
    </citation>
    <scope>NUCLEOTIDE SEQUENCE [LARGE SCALE GENOMIC DNA]</scope>
    <source>
        <strain evidence="1">JCA_2017</strain>
    </source>
</reference>
<sequence length="224" mass="26799">MVEDKVITLRPNELPNLVSSRLNDRNYLQWTQYIRTTLKGYKKLSHIEGNDPPRDDPKFEAWDDEDYLIMTWLWNSMTLEISQNYMFYSSICEIWENLIETYSMKKDSTARYDIKSKFFNSTQGTLPVTEYYGTINELWIKLDQYQRLKMCKADSITYTRLVERGRIFKFLHGLNSEYDPIRSSDSKFDDQLCLIKETPTRICNGNKKRSHKNINLRRKTSHKE</sequence>
<dbReference type="EMBL" id="QJKJ01014278">
    <property type="protein sequence ID" value="RDX64657.1"/>
    <property type="molecule type" value="Genomic_DNA"/>
</dbReference>
<dbReference type="AlphaFoldDB" id="A0A371EF51"/>
<name>A0A371EF51_MUCPR</name>
<proteinExistence type="predicted"/>
<accession>A0A371EF51</accession>
<protein>
    <submittedName>
        <fullName evidence="1">Uncharacterized protein</fullName>
    </submittedName>
</protein>
<comment type="caution">
    <text evidence="1">The sequence shown here is derived from an EMBL/GenBank/DDBJ whole genome shotgun (WGS) entry which is preliminary data.</text>
</comment>